<organism evidence="1 2">
    <name type="scientific">Actinoplanes nipponensis</name>
    <dbReference type="NCBI Taxonomy" id="135950"/>
    <lineage>
        <taxon>Bacteria</taxon>
        <taxon>Bacillati</taxon>
        <taxon>Actinomycetota</taxon>
        <taxon>Actinomycetes</taxon>
        <taxon>Micromonosporales</taxon>
        <taxon>Micromonosporaceae</taxon>
        <taxon>Actinoplanes</taxon>
    </lineage>
</organism>
<keyword evidence="2" id="KW-1185">Reference proteome</keyword>
<dbReference type="AlphaFoldDB" id="A0A919JA45"/>
<evidence type="ECO:0000313" key="1">
    <source>
        <dbReference type="EMBL" id="GIE46918.1"/>
    </source>
</evidence>
<evidence type="ECO:0000313" key="2">
    <source>
        <dbReference type="Proteomes" id="UP000647172"/>
    </source>
</evidence>
<reference evidence="1" key="1">
    <citation type="submission" date="2021-01" db="EMBL/GenBank/DDBJ databases">
        <title>Whole genome shotgun sequence of Actinoplanes nipponensis NBRC 14063.</title>
        <authorList>
            <person name="Komaki H."/>
            <person name="Tamura T."/>
        </authorList>
    </citation>
    <scope>NUCLEOTIDE SEQUENCE</scope>
    <source>
        <strain evidence="1">NBRC 14063</strain>
    </source>
</reference>
<dbReference type="Proteomes" id="UP000647172">
    <property type="component" value="Unassembled WGS sequence"/>
</dbReference>
<name>A0A919JA45_9ACTN</name>
<proteinExistence type="predicted"/>
<protein>
    <submittedName>
        <fullName evidence="1">Uncharacterized protein</fullName>
    </submittedName>
</protein>
<sequence>MFRLLRHAHPRDKPELYSRIDLRLTYQPDPGAMIAEVITPANDRVFDWCLRIDTNQSPMVADHELDLIVA</sequence>
<dbReference type="EMBL" id="BOMQ01000008">
    <property type="protein sequence ID" value="GIE46918.1"/>
    <property type="molecule type" value="Genomic_DNA"/>
</dbReference>
<gene>
    <name evidence="1" type="ORF">Ani05nite_04520</name>
</gene>
<accession>A0A919JA45</accession>
<comment type="caution">
    <text evidence="1">The sequence shown here is derived from an EMBL/GenBank/DDBJ whole genome shotgun (WGS) entry which is preliminary data.</text>
</comment>